<gene>
    <name evidence="4" type="ORF">NT2_02_04000</name>
</gene>
<dbReference type="OrthoDB" id="7410209at2"/>
<dbReference type="eggNOG" id="ENOG50315KD">
    <property type="taxonomic scope" value="Bacteria"/>
</dbReference>
<dbReference type="Proteomes" id="UP000016568">
    <property type="component" value="Unassembled WGS sequence"/>
</dbReference>
<name>U3A0Q1_9SPHN</name>
<accession>U3A0Q1</accession>
<dbReference type="AlphaFoldDB" id="U3A0Q1"/>
<sequence length="155" mass="16173">MRLVLLSLAAAGATLAATPALANEARVEARGGVIWNGSDSEAIAGVAAGYDADVGQKTFVGVEVSADKILTDHTRFAFGASARAGVKTGESGKLYAVGGYATKPFKYGEESFNLGAGYQHNFGKNFYGKVEYRHNFVGNGWTDTDVAVAGLGVRF</sequence>
<comment type="caution">
    <text evidence="4">The sequence shown here is derived from an EMBL/GenBank/DDBJ whole genome shotgun (WGS) entry which is preliminary data.</text>
</comment>
<organism evidence="4 5">
    <name type="scientific">Caenibius tardaugens NBRC 16725</name>
    <dbReference type="NCBI Taxonomy" id="1219035"/>
    <lineage>
        <taxon>Bacteria</taxon>
        <taxon>Pseudomonadati</taxon>
        <taxon>Pseudomonadota</taxon>
        <taxon>Alphaproteobacteria</taxon>
        <taxon>Sphingomonadales</taxon>
        <taxon>Erythrobacteraceae</taxon>
        <taxon>Caenibius</taxon>
    </lineage>
</organism>
<feature type="domain" description="Outer membrane protein beta-barrel" evidence="3">
    <location>
        <begin position="9"/>
        <end position="155"/>
    </location>
</feature>
<feature type="signal peptide" evidence="2">
    <location>
        <begin position="1"/>
        <end position="22"/>
    </location>
</feature>
<reference evidence="4 5" key="1">
    <citation type="submission" date="2013-09" db="EMBL/GenBank/DDBJ databases">
        <title>Whole genome shotgun sequence of Novosphingobium tardaugens NBRC 16725.</title>
        <authorList>
            <person name="Isaki S."/>
            <person name="Hosoyama A."/>
            <person name="Tsuchikane K."/>
            <person name="Katsumata H."/>
            <person name="Ando Y."/>
            <person name="Yamazaki S."/>
            <person name="Fujita N."/>
        </authorList>
    </citation>
    <scope>NUCLEOTIDE SEQUENCE [LARGE SCALE GENOMIC DNA]</scope>
    <source>
        <strain evidence="4 5">NBRC 16725</strain>
    </source>
</reference>
<feature type="chain" id="PRO_5030177865" description="Outer membrane protein beta-barrel domain-containing protein" evidence="2">
    <location>
        <begin position="23"/>
        <end position="155"/>
    </location>
</feature>
<dbReference type="EMBL" id="BASZ01000002">
    <property type="protein sequence ID" value="GAD48318.1"/>
    <property type="molecule type" value="Genomic_DNA"/>
</dbReference>
<dbReference type="Pfam" id="PF13505">
    <property type="entry name" value="OMP_b-brl"/>
    <property type="match status" value="1"/>
</dbReference>
<evidence type="ECO:0000313" key="5">
    <source>
        <dbReference type="Proteomes" id="UP000016568"/>
    </source>
</evidence>
<dbReference type="InterPro" id="IPR011250">
    <property type="entry name" value="OMP/PagP_B-barrel"/>
</dbReference>
<dbReference type="KEGG" id="ntd:EGO55_01545"/>
<dbReference type="RefSeq" id="WP_021689225.1">
    <property type="nucleotide sequence ID" value="NZ_BASZ01000002.1"/>
</dbReference>
<keyword evidence="5" id="KW-1185">Reference proteome</keyword>
<evidence type="ECO:0000313" key="4">
    <source>
        <dbReference type="EMBL" id="GAD48318.1"/>
    </source>
</evidence>
<evidence type="ECO:0000256" key="1">
    <source>
        <dbReference type="ARBA" id="ARBA00022729"/>
    </source>
</evidence>
<evidence type="ECO:0000259" key="3">
    <source>
        <dbReference type="Pfam" id="PF13505"/>
    </source>
</evidence>
<evidence type="ECO:0000256" key="2">
    <source>
        <dbReference type="SAM" id="SignalP"/>
    </source>
</evidence>
<protein>
    <recommendedName>
        <fullName evidence="3">Outer membrane protein beta-barrel domain-containing protein</fullName>
    </recommendedName>
</protein>
<dbReference type="InterPro" id="IPR027385">
    <property type="entry name" value="Beta-barrel_OMP"/>
</dbReference>
<dbReference type="SUPFAM" id="SSF56925">
    <property type="entry name" value="OMPA-like"/>
    <property type="match status" value="1"/>
</dbReference>
<keyword evidence="1 2" id="KW-0732">Signal</keyword>
<proteinExistence type="predicted"/>